<comment type="caution">
    <text evidence="2">The sequence shown here is derived from an EMBL/GenBank/DDBJ whole genome shotgun (WGS) entry which is preliminary data.</text>
</comment>
<organism evidence="2">
    <name type="scientific">Tolypothrix bouteillei VB521301</name>
    <dbReference type="NCBI Taxonomy" id="1479485"/>
    <lineage>
        <taxon>Bacteria</taxon>
        <taxon>Bacillati</taxon>
        <taxon>Cyanobacteriota</taxon>
        <taxon>Cyanophyceae</taxon>
        <taxon>Nostocales</taxon>
        <taxon>Tolypothrichaceae</taxon>
        <taxon>Tolypothrix</taxon>
    </lineage>
</organism>
<name>A0A0C1N9R5_9CYAN</name>
<evidence type="ECO:0000313" key="2">
    <source>
        <dbReference type="EMBL" id="KIE11432.1"/>
    </source>
</evidence>
<dbReference type="Proteomes" id="UP000029738">
    <property type="component" value="Unassembled WGS sequence"/>
</dbReference>
<dbReference type="EMBL" id="JHEG04000001">
    <property type="protein sequence ID" value="KAF3887503.1"/>
    <property type="molecule type" value="Genomic_DNA"/>
</dbReference>
<dbReference type="AlphaFoldDB" id="A0A0C1N9R5"/>
<accession>A0A0C1N9R5</accession>
<evidence type="ECO:0000313" key="1">
    <source>
        <dbReference type="EMBL" id="KAF3887503.1"/>
    </source>
</evidence>
<dbReference type="OrthoDB" id="427201at2"/>
<proteinExistence type="predicted"/>
<reference evidence="2" key="1">
    <citation type="journal article" date="2015" name="Genome Announc.">
        <title>Draft Genome Sequence of Tolypothrix boutellei Strain VB521301.</title>
        <authorList>
            <person name="Chandrababunaidu M.M."/>
            <person name="Singh D."/>
            <person name="Sen D."/>
            <person name="Bhan S."/>
            <person name="Das S."/>
            <person name="Gupta A."/>
            <person name="Adhikary S.P."/>
            <person name="Tripathy S."/>
        </authorList>
    </citation>
    <scope>NUCLEOTIDE SEQUENCE</scope>
    <source>
        <strain evidence="2">VB521301</strain>
    </source>
</reference>
<gene>
    <name evidence="2" type="ORF">DA73_0224055</name>
    <name evidence="1" type="ORF">DA73_0400019935</name>
</gene>
<reference evidence="1" key="2">
    <citation type="submission" date="2019-11" db="EMBL/GenBank/DDBJ databases">
        <title>Improved Assembly of Tolypothrix boutellei genome.</title>
        <authorList>
            <person name="Sarangi A.N."/>
            <person name="Mukherjee M."/>
            <person name="Ghosh S."/>
            <person name="Singh D."/>
            <person name="Das A."/>
            <person name="Kant S."/>
            <person name="Prusty A."/>
            <person name="Tripathy S."/>
        </authorList>
    </citation>
    <scope>NUCLEOTIDE SEQUENCE</scope>
    <source>
        <strain evidence="1">VB521301</strain>
    </source>
</reference>
<sequence length="62" mass="7064">MTTSSVSNTESQTYWATKLNKCLYQAEQQAKFMNLQAEVDCLLRQLQDMKVQKLSDTGSLES</sequence>
<keyword evidence="3" id="KW-1185">Reference proteome</keyword>
<dbReference type="EMBL" id="JHEG02000048">
    <property type="protein sequence ID" value="KIE11432.1"/>
    <property type="molecule type" value="Genomic_DNA"/>
</dbReference>
<dbReference type="RefSeq" id="WP_038081299.1">
    <property type="nucleotide sequence ID" value="NZ_JHEG04000001.1"/>
</dbReference>
<evidence type="ECO:0000313" key="3">
    <source>
        <dbReference type="Proteomes" id="UP000029738"/>
    </source>
</evidence>
<protein>
    <submittedName>
        <fullName evidence="2">Uncharacterized protein</fullName>
    </submittedName>
</protein>